<feature type="region of interest" description="Disordered" evidence="8">
    <location>
        <begin position="1030"/>
        <end position="1056"/>
    </location>
</feature>
<accession>A0A6J2T5W6</accession>
<feature type="compositionally biased region" description="Polar residues" evidence="8">
    <location>
        <begin position="1034"/>
        <end position="1056"/>
    </location>
</feature>
<evidence type="ECO:0000259" key="9">
    <source>
        <dbReference type="Pfam" id="PF16014"/>
    </source>
</evidence>
<dbReference type="RefSeq" id="XP_030372311.1">
    <property type="nucleotide sequence ID" value="XM_030516451.1"/>
</dbReference>
<keyword evidence="7" id="KW-0175">Coiled coil</keyword>
<evidence type="ECO:0000256" key="4">
    <source>
        <dbReference type="ARBA" id="ARBA00023015"/>
    </source>
</evidence>
<dbReference type="PANTHER" id="PTHR13497">
    <property type="entry name" value="HISTONE DEACETYLASE COMPLEX SUBUNIT SAP130"/>
    <property type="match status" value="1"/>
</dbReference>
<dbReference type="PANTHER" id="PTHR13497:SF3">
    <property type="entry name" value="HISTONE DEACETYLASE COMPLEX SUBUNIT SAP130"/>
    <property type="match status" value="1"/>
</dbReference>
<dbReference type="Proteomes" id="UP000504634">
    <property type="component" value="Unplaced"/>
</dbReference>
<keyword evidence="6" id="KW-0539">Nucleus</keyword>
<evidence type="ECO:0000256" key="8">
    <source>
        <dbReference type="SAM" id="MobiDB-lite"/>
    </source>
</evidence>
<feature type="coiled-coil region" evidence="7">
    <location>
        <begin position="1337"/>
        <end position="1367"/>
    </location>
</feature>
<evidence type="ECO:0000256" key="6">
    <source>
        <dbReference type="ARBA" id="ARBA00023242"/>
    </source>
</evidence>
<feature type="region of interest" description="Disordered" evidence="8">
    <location>
        <begin position="408"/>
        <end position="429"/>
    </location>
</feature>
<name>A0A6J2T5W6_DROLE</name>
<dbReference type="InterPro" id="IPR031963">
    <property type="entry name" value="SAP130_C"/>
</dbReference>
<keyword evidence="5" id="KW-0804">Transcription</keyword>
<organism evidence="10 11">
    <name type="scientific">Drosophila lebanonensis</name>
    <name type="common">Fruit fly</name>
    <name type="synonym">Scaptodrosophila lebanonensis</name>
    <dbReference type="NCBI Taxonomy" id="7225"/>
    <lineage>
        <taxon>Eukaryota</taxon>
        <taxon>Metazoa</taxon>
        <taxon>Ecdysozoa</taxon>
        <taxon>Arthropoda</taxon>
        <taxon>Hexapoda</taxon>
        <taxon>Insecta</taxon>
        <taxon>Pterygota</taxon>
        <taxon>Neoptera</taxon>
        <taxon>Endopterygota</taxon>
        <taxon>Diptera</taxon>
        <taxon>Brachycera</taxon>
        <taxon>Muscomorpha</taxon>
        <taxon>Ephydroidea</taxon>
        <taxon>Drosophilidae</taxon>
        <taxon>Scaptodrosophila</taxon>
    </lineage>
</organism>
<dbReference type="InterPro" id="IPR024137">
    <property type="entry name" value="His_deAcase_cplx_SAP130"/>
</dbReference>
<comment type="similarity">
    <text evidence="2">Belongs to the SAP130 family.</text>
</comment>
<keyword evidence="3" id="KW-0678">Repressor</keyword>
<gene>
    <name evidence="11" type="primary">LOC115622503</name>
</gene>
<evidence type="ECO:0000313" key="11">
    <source>
        <dbReference type="RefSeq" id="XP_030372311.1"/>
    </source>
</evidence>
<dbReference type="GO" id="GO:0000122">
    <property type="term" value="P:negative regulation of transcription by RNA polymerase II"/>
    <property type="evidence" value="ECO:0007669"/>
    <property type="project" value="TreeGrafter"/>
</dbReference>
<feature type="domain" description="Histone deacetylase complex subunit SAP130 C-terminal" evidence="9">
    <location>
        <begin position="1265"/>
        <end position="1407"/>
    </location>
</feature>
<keyword evidence="10" id="KW-1185">Reference proteome</keyword>
<dbReference type="CTD" id="79595"/>
<reference evidence="11" key="1">
    <citation type="submission" date="2025-08" db="UniProtKB">
        <authorList>
            <consortium name="RefSeq"/>
        </authorList>
    </citation>
    <scope>IDENTIFICATION</scope>
    <source>
        <strain evidence="11">11010-0011.00</strain>
        <tissue evidence="11">Whole body</tissue>
    </source>
</reference>
<evidence type="ECO:0000256" key="1">
    <source>
        <dbReference type="ARBA" id="ARBA00004123"/>
    </source>
</evidence>
<keyword evidence="4" id="KW-0805">Transcription regulation</keyword>
<dbReference type="OrthoDB" id="10048604at2759"/>
<evidence type="ECO:0000256" key="2">
    <source>
        <dbReference type="ARBA" id="ARBA00007859"/>
    </source>
</evidence>
<feature type="compositionally biased region" description="Low complexity" evidence="8">
    <location>
        <begin position="1168"/>
        <end position="1197"/>
    </location>
</feature>
<evidence type="ECO:0000256" key="3">
    <source>
        <dbReference type="ARBA" id="ARBA00022491"/>
    </source>
</evidence>
<dbReference type="GO" id="GO:0070822">
    <property type="term" value="C:Sin3-type complex"/>
    <property type="evidence" value="ECO:0007669"/>
    <property type="project" value="TreeGrafter"/>
</dbReference>
<evidence type="ECO:0000256" key="7">
    <source>
        <dbReference type="SAM" id="Coils"/>
    </source>
</evidence>
<evidence type="ECO:0000256" key="5">
    <source>
        <dbReference type="ARBA" id="ARBA00023163"/>
    </source>
</evidence>
<protein>
    <submittedName>
        <fullName evidence="11">Mucin-19 isoform X1</fullName>
    </submittedName>
</protein>
<feature type="compositionally biased region" description="Low complexity" evidence="8">
    <location>
        <begin position="408"/>
        <end position="421"/>
    </location>
</feature>
<dbReference type="Pfam" id="PF16014">
    <property type="entry name" value="SAP130_C"/>
    <property type="match status" value="1"/>
</dbReference>
<evidence type="ECO:0000313" key="10">
    <source>
        <dbReference type="Proteomes" id="UP000504634"/>
    </source>
</evidence>
<feature type="region of interest" description="Disordered" evidence="8">
    <location>
        <begin position="1148"/>
        <end position="1197"/>
    </location>
</feature>
<dbReference type="GeneID" id="115622503"/>
<comment type="subcellular location">
    <subcellularLocation>
        <location evidence="1">Nucleus</location>
    </subcellularLocation>
</comment>
<sequence>MSASSEGAGGAPVSAATTAAATTPKTINVIHPHTQILRTTKPIITTRTIPANPTKTQVHLRAINKNSNKNCLPPAAHATVAAKITHVKPDGSLAGAPISITGAPVGSTIMTGGTIKVAGGGVQTSLSGTPISLNTGGQATTAASIRAIGAGGQSTQVRVVMPMIKQLENVTATGRTQITAIPAAPARSVSNASITVTRPVTQTTYLPRAGVGVTTAQRLVTPLRATSSAATVTPTAAGLTTAGGFVRGTSVSRSAVSQPSTVISSANSAAATAWMQGTTGQVQLIRAIHQPARQRIISTTGGAPGVSSANVAVSGSIMTTTATPVQTQGGATGLSVTAGQGLPHAPPSANSATPQAYVATVLPPRQHQATLVYSNVSGAPNTNPNAGQQFNPSVASAQRFAVATPLGTATTTTPGGTTVTPRQVRPIPLGKSFPTSISIRAPSIPQLSASLAPGSVAPSTPVSVTAATVAARGAAGSAVSVAPVLTTTNLPTTRIIQLQQPTTGGTPQILGSTARLTGNVMLQPFLMSTTGAKMVGIRPPVTMTAKVQPSLTITQLNPIGKLSTGGGAGTAQTNLTPQSVAASIQALGAGSTSTLGVASSVGTGGATVTVSQGGTQLLPGSNLVSSGAGAAATGGATVLPLAISTRGGPGNNILTPIKNASGITVGNLLGSASSKELTMPSVSVPPSGGAGGAPTSVFIQQRAGSAAGSVSGGTGGGVSVSATGPGTAVATSSVAGAFLPQGSATIYYESMPASNVQVSTGVLSLTTTTLTQSTHTHSQAQQLVSSSGSLSVSSLPFASHSAGSTATFTVVPSSSTSAPGARTISQLQLQAGGTRELGSTLVQAATAAGQQLLIPTVGGQTGNAAAQHMVIPLHTSVKVTATTSGGATVSALPVPGNAGTLVSSFMRKRDAEGSPIRAAKNLAPTLLSMSSNNATVGSAAATTVTPVNLHSGTAAGSVNTGAGVGLAASMSSSAYSHALQHVTAASTVLPVSTSSLTVEALAKKDRAAHAAAVSSAVGVAASIVGTRNVRADSPASSDGSTTVSANSSPGVEQQMQDSNLIINRIGDGPATSRENTTHFNPINELYASHPSMQQNMTHTPINARTGNNVFELQAQHQTHHLPQQQQQQATTTLPAHLQQVASVANAARMNGGSGYDCPARKKPRRSTNDSQHSTQSQTSLSLPAPTGSSISSAGSASSINVTTGSGIGASVGSGLEVYMQHNNGLLVTSAAGTPTTGENNHRLGLGSGVSGAPTVTGNKENANPVDFVLRRPRNCALLNTFKPTHKLANNHFHRYTDVKPREERRPTVIDLANQPNVHGKISGWKVYHLRSQMEDLNESEMVSLNQLETMLKELEKDKEKHSEIERISELLKGNIQRSKIVTDGINEAQLQIMKIFDHKPHVSDIINRCASKRNFKKREKI</sequence>
<proteinExistence type="inferred from homology"/>